<dbReference type="GO" id="GO:0050829">
    <property type="term" value="P:defense response to Gram-negative bacterium"/>
    <property type="evidence" value="ECO:0007669"/>
    <property type="project" value="TreeGrafter"/>
</dbReference>
<organism evidence="10 11">
    <name type="scientific">Periophthalmus magnuspinnatus</name>
    <dbReference type="NCBI Taxonomy" id="409849"/>
    <lineage>
        <taxon>Eukaryota</taxon>
        <taxon>Metazoa</taxon>
        <taxon>Chordata</taxon>
        <taxon>Craniata</taxon>
        <taxon>Vertebrata</taxon>
        <taxon>Euteleostomi</taxon>
        <taxon>Actinopterygii</taxon>
        <taxon>Neopterygii</taxon>
        <taxon>Teleostei</taxon>
        <taxon>Neoteleostei</taxon>
        <taxon>Acanthomorphata</taxon>
        <taxon>Gobiaria</taxon>
        <taxon>Gobiiformes</taxon>
        <taxon>Gobioidei</taxon>
        <taxon>Gobiidae</taxon>
        <taxon>Oxudercinae</taxon>
        <taxon>Periophthalmus</taxon>
    </lineage>
</organism>
<dbReference type="InterPro" id="IPR023411">
    <property type="entry name" value="RNaseA_AS"/>
</dbReference>
<evidence type="ECO:0000256" key="3">
    <source>
        <dbReference type="ARBA" id="ARBA00022525"/>
    </source>
</evidence>
<dbReference type="Gene3D" id="3.10.130.10">
    <property type="entry name" value="Ribonuclease A-like domain"/>
    <property type="match status" value="1"/>
</dbReference>
<evidence type="ECO:0000256" key="2">
    <source>
        <dbReference type="ARBA" id="ARBA00005600"/>
    </source>
</evidence>
<sequence>MHTVNDRYRTFINQHVNQEMSRTRCDAVMRDRKITVTNSNECKETNTFIKAGTNQIKTVCGEAGRPYNNSRNLRVSNQPFPIVICNQRGNHRYPRCEYRGRSATRYIVIGCEDGFPVHFERDVNLS</sequence>
<keyword evidence="4 8" id="KW-0540">Nuclease</keyword>
<evidence type="ECO:0000256" key="6">
    <source>
        <dbReference type="ARBA" id="ARBA00022801"/>
    </source>
</evidence>
<evidence type="ECO:0000256" key="8">
    <source>
        <dbReference type="RuleBase" id="RU000651"/>
    </source>
</evidence>
<dbReference type="GO" id="GO:0016787">
    <property type="term" value="F:hydrolase activity"/>
    <property type="evidence" value="ECO:0007669"/>
    <property type="project" value="UniProtKB-KW"/>
</dbReference>
<dbReference type="PROSITE" id="PS00127">
    <property type="entry name" value="RNASE_PANCREATIC"/>
    <property type="match status" value="1"/>
</dbReference>
<dbReference type="SUPFAM" id="SSF54076">
    <property type="entry name" value="RNase A-like"/>
    <property type="match status" value="1"/>
</dbReference>
<dbReference type="GO" id="GO:0001525">
    <property type="term" value="P:angiogenesis"/>
    <property type="evidence" value="ECO:0007669"/>
    <property type="project" value="TreeGrafter"/>
</dbReference>
<reference evidence="10" key="1">
    <citation type="submission" date="2025-08" db="UniProtKB">
        <authorList>
            <consortium name="Ensembl"/>
        </authorList>
    </citation>
    <scope>IDENTIFICATION</scope>
</reference>
<dbReference type="SMART" id="SM00092">
    <property type="entry name" value="RNAse_Pc"/>
    <property type="match status" value="1"/>
</dbReference>
<dbReference type="AlphaFoldDB" id="A0A3B3ZQQ0"/>
<dbReference type="Ensembl" id="ENSPMGT00000007092.1">
    <property type="protein sequence ID" value="ENSPMGP00000006666.1"/>
    <property type="gene ID" value="ENSPMGG00000005577.1"/>
</dbReference>
<keyword evidence="7" id="KW-1015">Disulfide bond</keyword>
<dbReference type="InterPro" id="IPR001427">
    <property type="entry name" value="RNaseA"/>
</dbReference>
<dbReference type="GO" id="GO:0004519">
    <property type="term" value="F:endonuclease activity"/>
    <property type="evidence" value="ECO:0007669"/>
    <property type="project" value="UniProtKB-KW"/>
</dbReference>
<evidence type="ECO:0000256" key="4">
    <source>
        <dbReference type="ARBA" id="ARBA00022722"/>
    </source>
</evidence>
<dbReference type="CDD" id="cd06265">
    <property type="entry name" value="RNase_A_canonical"/>
    <property type="match status" value="1"/>
</dbReference>
<evidence type="ECO:0000256" key="1">
    <source>
        <dbReference type="ARBA" id="ARBA00004613"/>
    </source>
</evidence>
<dbReference type="STRING" id="409849.ENSPMGP00000006666"/>
<reference evidence="10" key="2">
    <citation type="submission" date="2025-09" db="UniProtKB">
        <authorList>
            <consortium name="Ensembl"/>
        </authorList>
    </citation>
    <scope>IDENTIFICATION</scope>
</reference>
<dbReference type="InterPro" id="IPR036816">
    <property type="entry name" value="RNaseA-like_dom_sf"/>
</dbReference>
<name>A0A3B3ZQQ0_9GOBI</name>
<keyword evidence="3" id="KW-0964">Secreted</keyword>
<proteinExistence type="inferred from homology"/>
<dbReference type="GO" id="GO:0005576">
    <property type="term" value="C:extracellular region"/>
    <property type="evidence" value="ECO:0007669"/>
    <property type="project" value="UniProtKB-SubCell"/>
</dbReference>
<comment type="subcellular location">
    <subcellularLocation>
        <location evidence="1">Secreted</location>
    </subcellularLocation>
</comment>
<keyword evidence="5 8" id="KW-0255">Endonuclease</keyword>
<evidence type="ECO:0000313" key="10">
    <source>
        <dbReference type="Ensembl" id="ENSPMGP00000006666.1"/>
    </source>
</evidence>
<dbReference type="Proteomes" id="UP000261520">
    <property type="component" value="Unplaced"/>
</dbReference>
<dbReference type="PANTHER" id="PTHR11437">
    <property type="entry name" value="RIBONUCLEASE"/>
    <property type="match status" value="1"/>
</dbReference>
<dbReference type="Pfam" id="PF00074">
    <property type="entry name" value="RnaseA"/>
    <property type="match status" value="1"/>
</dbReference>
<dbReference type="GO" id="GO:0003676">
    <property type="term" value="F:nucleic acid binding"/>
    <property type="evidence" value="ECO:0007669"/>
    <property type="project" value="InterPro"/>
</dbReference>
<keyword evidence="11" id="KW-1185">Reference proteome</keyword>
<dbReference type="PANTHER" id="PTHR11437:SF10">
    <property type="entry name" value="ANGIOGENIN-RELATED"/>
    <property type="match status" value="1"/>
</dbReference>
<evidence type="ECO:0000259" key="9">
    <source>
        <dbReference type="SMART" id="SM00092"/>
    </source>
</evidence>
<dbReference type="GO" id="GO:0004540">
    <property type="term" value="F:RNA nuclease activity"/>
    <property type="evidence" value="ECO:0007669"/>
    <property type="project" value="TreeGrafter"/>
</dbReference>
<evidence type="ECO:0000256" key="5">
    <source>
        <dbReference type="ARBA" id="ARBA00022759"/>
    </source>
</evidence>
<dbReference type="PRINTS" id="PR00794">
    <property type="entry name" value="RIBONUCLEASE"/>
</dbReference>
<dbReference type="GO" id="GO:0050830">
    <property type="term" value="P:defense response to Gram-positive bacterium"/>
    <property type="evidence" value="ECO:0007669"/>
    <property type="project" value="TreeGrafter"/>
</dbReference>
<protein>
    <recommendedName>
        <fullName evidence="9">Ribonuclease A-domain domain-containing protein</fullName>
    </recommendedName>
</protein>
<comment type="similarity">
    <text evidence="2 8">Belongs to the pancreatic ribonuclease family.</text>
</comment>
<evidence type="ECO:0000313" key="11">
    <source>
        <dbReference type="Proteomes" id="UP000261520"/>
    </source>
</evidence>
<dbReference type="InterPro" id="IPR023412">
    <property type="entry name" value="RNaseA_domain"/>
</dbReference>
<keyword evidence="6 8" id="KW-0378">Hydrolase</keyword>
<evidence type="ECO:0000256" key="7">
    <source>
        <dbReference type="ARBA" id="ARBA00023157"/>
    </source>
</evidence>
<accession>A0A3B3ZQQ0</accession>
<feature type="domain" description="Ribonuclease A-domain" evidence="9">
    <location>
        <begin position="4"/>
        <end position="123"/>
    </location>
</feature>